<sequence>MLLPILTILLLAIIFFTVFKGVIRMMLLAIAVIGGIAVWLLIQRHGFTFLAFITHEPSPWMVQTLAWAAAIFTFLVFYQGMQWFSQLFSWRKFSLPGLITSILMSLMMLWVFSVGLSYYAEISRMGYFHEKALAILKQGDEPAQPWAWRTKQVLRQSELTSWLEKVDPMEDRAQANLASLVAFGCTLDEKSYTRLYNEQLLRLRIPQSSRLLELFKDSGLRKLVAEQHFVTLLENERLKTFLQYGNTYEIFRQLEFSQ</sequence>
<keyword evidence="1" id="KW-1133">Transmembrane helix</keyword>
<feature type="transmembrane region" description="Helical" evidence="1">
    <location>
        <begin position="98"/>
        <end position="120"/>
    </location>
</feature>
<evidence type="ECO:0000313" key="2">
    <source>
        <dbReference type="EMBL" id="HIX20020.1"/>
    </source>
</evidence>
<evidence type="ECO:0008006" key="4">
    <source>
        <dbReference type="Google" id="ProtNLM"/>
    </source>
</evidence>
<feature type="transmembrane region" description="Helical" evidence="1">
    <location>
        <begin position="60"/>
        <end position="78"/>
    </location>
</feature>
<dbReference type="EMBL" id="DXFQ01000095">
    <property type="protein sequence ID" value="HIX20020.1"/>
    <property type="molecule type" value="Genomic_DNA"/>
</dbReference>
<protein>
    <recommendedName>
        <fullName evidence="4">CvpA family protein</fullName>
    </recommendedName>
</protein>
<evidence type="ECO:0000256" key="1">
    <source>
        <dbReference type="SAM" id="Phobius"/>
    </source>
</evidence>
<feature type="transmembrane region" description="Helical" evidence="1">
    <location>
        <begin position="30"/>
        <end position="53"/>
    </location>
</feature>
<reference evidence="2" key="1">
    <citation type="journal article" date="2021" name="PeerJ">
        <title>Extensive microbial diversity within the chicken gut microbiome revealed by metagenomics and culture.</title>
        <authorList>
            <person name="Gilroy R."/>
            <person name="Ravi A."/>
            <person name="Getino M."/>
            <person name="Pursley I."/>
            <person name="Horton D.L."/>
            <person name="Alikhan N.F."/>
            <person name="Baker D."/>
            <person name="Gharbi K."/>
            <person name="Hall N."/>
            <person name="Watson M."/>
            <person name="Adriaenssens E.M."/>
            <person name="Foster-Nyarko E."/>
            <person name="Jarju S."/>
            <person name="Secka A."/>
            <person name="Antonio M."/>
            <person name="Oren A."/>
            <person name="Chaudhuri R.R."/>
            <person name="La Ragione R."/>
            <person name="Hildebrand F."/>
            <person name="Pallen M.J."/>
        </authorList>
    </citation>
    <scope>NUCLEOTIDE SEQUENCE</scope>
    <source>
        <strain evidence="2">14975</strain>
    </source>
</reference>
<accession>A0A9D1VC12</accession>
<comment type="caution">
    <text evidence="2">The sequence shown here is derived from an EMBL/GenBank/DDBJ whole genome shotgun (WGS) entry which is preliminary data.</text>
</comment>
<name>A0A9D1VC12_9BACT</name>
<proteinExistence type="predicted"/>
<dbReference type="Proteomes" id="UP000823964">
    <property type="component" value="Unassembled WGS sequence"/>
</dbReference>
<reference evidence="2" key="2">
    <citation type="submission" date="2021-04" db="EMBL/GenBank/DDBJ databases">
        <authorList>
            <person name="Gilroy R."/>
        </authorList>
    </citation>
    <scope>NUCLEOTIDE SEQUENCE</scope>
    <source>
        <strain evidence="2">14975</strain>
    </source>
</reference>
<organism evidence="2 3">
    <name type="scientific">Candidatus Akkermansia intestinigallinarum</name>
    <dbReference type="NCBI Taxonomy" id="2838431"/>
    <lineage>
        <taxon>Bacteria</taxon>
        <taxon>Pseudomonadati</taxon>
        <taxon>Verrucomicrobiota</taxon>
        <taxon>Verrucomicrobiia</taxon>
        <taxon>Verrucomicrobiales</taxon>
        <taxon>Akkermansiaceae</taxon>
        <taxon>Akkermansia</taxon>
    </lineage>
</organism>
<keyword evidence="1" id="KW-0472">Membrane</keyword>
<evidence type="ECO:0000313" key="3">
    <source>
        <dbReference type="Proteomes" id="UP000823964"/>
    </source>
</evidence>
<keyword evidence="1" id="KW-0812">Transmembrane</keyword>
<gene>
    <name evidence="2" type="ORF">H9862_05385</name>
</gene>
<dbReference type="AlphaFoldDB" id="A0A9D1VC12"/>